<keyword evidence="2" id="KW-1185">Reference proteome</keyword>
<gene>
    <name evidence="1" type="ORF">Dsin_014213</name>
</gene>
<dbReference type="InterPro" id="IPR005227">
    <property type="entry name" value="YqgF"/>
</dbReference>
<dbReference type="GO" id="GO:0000967">
    <property type="term" value="P:rRNA 5'-end processing"/>
    <property type="evidence" value="ECO:0007669"/>
    <property type="project" value="TreeGrafter"/>
</dbReference>
<accession>A0AAE0ALH8</accession>
<evidence type="ECO:0000313" key="1">
    <source>
        <dbReference type="EMBL" id="KAK3220243.1"/>
    </source>
</evidence>
<comment type="caution">
    <text evidence="1">The sequence shown here is derived from an EMBL/GenBank/DDBJ whole genome shotgun (WGS) entry which is preliminary data.</text>
</comment>
<name>A0AAE0ALH8_9ROSI</name>
<organism evidence="1 2">
    <name type="scientific">Dipteronia sinensis</name>
    <dbReference type="NCBI Taxonomy" id="43782"/>
    <lineage>
        <taxon>Eukaryota</taxon>
        <taxon>Viridiplantae</taxon>
        <taxon>Streptophyta</taxon>
        <taxon>Embryophyta</taxon>
        <taxon>Tracheophyta</taxon>
        <taxon>Spermatophyta</taxon>
        <taxon>Magnoliopsida</taxon>
        <taxon>eudicotyledons</taxon>
        <taxon>Gunneridae</taxon>
        <taxon>Pentapetalae</taxon>
        <taxon>rosids</taxon>
        <taxon>malvids</taxon>
        <taxon>Sapindales</taxon>
        <taxon>Sapindaceae</taxon>
        <taxon>Hippocastanoideae</taxon>
        <taxon>Acereae</taxon>
        <taxon>Dipteronia</taxon>
    </lineage>
</organism>
<dbReference type="Proteomes" id="UP001281410">
    <property type="component" value="Unassembled WGS sequence"/>
</dbReference>
<dbReference type="PANTHER" id="PTHR33317:SF1">
    <property type="entry name" value="POLYNUCLEOTIDYL TRANSFERASE, RIBONUCLEASE H-LIKE SUPERFAMILY PROTEIN"/>
    <property type="match status" value="1"/>
</dbReference>
<reference evidence="1" key="1">
    <citation type="journal article" date="2023" name="Plant J.">
        <title>Genome sequences and population genomics provide insights into the demographic history, inbreeding, and mutation load of two 'living fossil' tree species of Dipteronia.</title>
        <authorList>
            <person name="Feng Y."/>
            <person name="Comes H.P."/>
            <person name="Chen J."/>
            <person name="Zhu S."/>
            <person name="Lu R."/>
            <person name="Zhang X."/>
            <person name="Li P."/>
            <person name="Qiu J."/>
            <person name="Olsen K.M."/>
            <person name="Qiu Y."/>
        </authorList>
    </citation>
    <scope>NUCLEOTIDE SEQUENCE</scope>
    <source>
        <strain evidence="1">NBL</strain>
    </source>
</reference>
<dbReference type="PANTHER" id="PTHR33317">
    <property type="entry name" value="POLYNUCLEOTIDYL TRANSFERASE, RIBONUCLEASE H-LIKE SUPERFAMILY PROTEIN"/>
    <property type="match status" value="1"/>
</dbReference>
<protein>
    <submittedName>
        <fullName evidence="1">Uncharacterized protein</fullName>
    </submittedName>
</protein>
<dbReference type="EMBL" id="JANJYJ010000004">
    <property type="protein sequence ID" value="KAK3220243.1"/>
    <property type="molecule type" value="Genomic_DNA"/>
</dbReference>
<dbReference type="AlphaFoldDB" id="A0AAE0ALH8"/>
<sequence>MRPSSPHDTVSQMKYLMPLDFYEEIFKDILIKKGLKPGQLLGLDVNDNYVSLAVSDWKNKTAVPLRALDRQENNLSSMLAENFQSLISLTNLWTDAQTQIFIDDLYKTGKFEGLKYTLWHCAITSKNAKFVFNQNLKFILENLPQLQLEPQPQPQPQLELEPQPQPQDIVKTIVEKCYAVHAQQPQPQPQPYTQDIAKTIMEKCYAVHALQSIQPQPQSQDIAKTIMEKCYAVRALQGYLDITNKMAEEDWDWD</sequence>
<evidence type="ECO:0000313" key="2">
    <source>
        <dbReference type="Proteomes" id="UP001281410"/>
    </source>
</evidence>
<proteinExistence type="predicted"/>